<reference evidence="1" key="1">
    <citation type="journal article" date="2020" name="mSystems">
        <title>Genome- and Community-Level Interaction Insights into Carbon Utilization and Element Cycling Functions of Hydrothermarchaeota in Hydrothermal Sediment.</title>
        <authorList>
            <person name="Zhou Z."/>
            <person name="Liu Y."/>
            <person name="Xu W."/>
            <person name="Pan J."/>
            <person name="Luo Z.H."/>
            <person name="Li M."/>
        </authorList>
    </citation>
    <scope>NUCLEOTIDE SEQUENCE [LARGE SCALE GENOMIC DNA]</scope>
    <source>
        <strain evidence="1">SpSt-524</strain>
    </source>
</reference>
<sequence length="133" mass="15579">MRIVWFSVLLLAGLGLAQWQNREALITDFRQVQGVWTIKLDYVEVRDCNRDDCPAGLEISNQNPLLRTFRFTPSTRIFLLKSAGEYFQATPQQLIQGLGGRNFGWSFDKYTPFYIRVNEAKREIIELRQMYLP</sequence>
<proteinExistence type="predicted"/>
<evidence type="ECO:0000313" key="1">
    <source>
        <dbReference type="EMBL" id="HFG19545.1"/>
    </source>
</evidence>
<organism evidence="1">
    <name type="scientific">Meiothermus ruber</name>
    <dbReference type="NCBI Taxonomy" id="277"/>
    <lineage>
        <taxon>Bacteria</taxon>
        <taxon>Thermotogati</taxon>
        <taxon>Deinococcota</taxon>
        <taxon>Deinococci</taxon>
        <taxon>Thermales</taxon>
        <taxon>Thermaceae</taxon>
        <taxon>Meiothermus</taxon>
    </lineage>
</organism>
<comment type="caution">
    <text evidence="1">The sequence shown here is derived from an EMBL/GenBank/DDBJ whole genome shotgun (WGS) entry which is preliminary data.</text>
</comment>
<gene>
    <name evidence="1" type="ORF">ENS82_02350</name>
</gene>
<accession>A0A7C3HYK6</accession>
<dbReference type="EMBL" id="DSWI01000009">
    <property type="protein sequence ID" value="HFG19545.1"/>
    <property type="molecule type" value="Genomic_DNA"/>
</dbReference>
<dbReference type="AlphaFoldDB" id="A0A7C3HYK6"/>
<name>A0A7C3HYK6_MEIRU</name>
<protein>
    <submittedName>
        <fullName evidence="1">Uncharacterized protein</fullName>
    </submittedName>
</protein>